<gene>
    <name evidence="1" type="ORF">Q604_UNBC02184G0001</name>
</gene>
<dbReference type="InterPro" id="IPR015424">
    <property type="entry name" value="PyrdxlP-dep_Trfase"/>
</dbReference>
<dbReference type="AlphaFoldDB" id="W1YNC0"/>
<reference evidence="1" key="1">
    <citation type="submission" date="2013-12" db="EMBL/GenBank/DDBJ databases">
        <title>A Varibaculum cambriense genome reconstructed from a premature infant gut community with otherwise low bacterial novelty that shifts toward anaerobic metabolism during the third week of life.</title>
        <authorList>
            <person name="Brown C.T."/>
            <person name="Sharon I."/>
            <person name="Thomas B.C."/>
            <person name="Castelle C.J."/>
            <person name="Morowitz M.J."/>
            <person name="Banfield J.F."/>
        </authorList>
    </citation>
    <scope>NUCLEOTIDE SEQUENCE</scope>
</reference>
<accession>W1YNC0</accession>
<dbReference type="EMBL" id="AZMM01002184">
    <property type="protein sequence ID" value="ETJ43791.1"/>
    <property type="molecule type" value="Genomic_DNA"/>
</dbReference>
<evidence type="ECO:0000313" key="1">
    <source>
        <dbReference type="EMBL" id="ETJ43791.1"/>
    </source>
</evidence>
<dbReference type="GO" id="GO:0016829">
    <property type="term" value="F:lyase activity"/>
    <property type="evidence" value="ECO:0007669"/>
    <property type="project" value="UniProtKB-KW"/>
</dbReference>
<sequence length="59" mass="6346">PLPEGESPAAFFTREAGVVMNDGAAFGRGYESYCRLNLATGRAIEEETLTRIVDAVGRL</sequence>
<keyword evidence="1" id="KW-0456">Lyase</keyword>
<dbReference type="Gene3D" id="3.90.1150.10">
    <property type="entry name" value="Aspartate Aminotransferase, domain 1"/>
    <property type="match status" value="1"/>
</dbReference>
<dbReference type="InterPro" id="IPR015422">
    <property type="entry name" value="PyrdxlP-dep_Trfase_small"/>
</dbReference>
<dbReference type="SUPFAM" id="SSF53383">
    <property type="entry name" value="PLP-dependent transferases"/>
    <property type="match status" value="1"/>
</dbReference>
<proteinExistence type="predicted"/>
<comment type="caution">
    <text evidence="1">The sequence shown here is derived from an EMBL/GenBank/DDBJ whole genome shotgun (WGS) entry which is preliminary data.</text>
</comment>
<name>W1YNC0_9ZZZZ</name>
<protein>
    <submittedName>
        <fullName evidence="1">Putative cystathionine beta-lyase</fullName>
    </submittedName>
</protein>
<feature type="non-terminal residue" evidence="1">
    <location>
        <position position="1"/>
    </location>
</feature>
<organism evidence="1">
    <name type="scientific">human gut metagenome</name>
    <dbReference type="NCBI Taxonomy" id="408170"/>
    <lineage>
        <taxon>unclassified sequences</taxon>
        <taxon>metagenomes</taxon>
        <taxon>organismal metagenomes</taxon>
    </lineage>
</organism>